<dbReference type="InterPro" id="IPR022521">
    <property type="entry name" value="Rv3660c"/>
</dbReference>
<accession>A0ABY6FSC5</accession>
<dbReference type="Gene3D" id="3.40.50.300">
    <property type="entry name" value="P-loop containing nucleotide triphosphate hydrolases"/>
    <property type="match status" value="1"/>
</dbReference>
<dbReference type="InterPro" id="IPR027417">
    <property type="entry name" value="P-loop_NTPase"/>
</dbReference>
<name>A0ABY6FSC5_9MICC</name>
<reference evidence="2" key="1">
    <citation type="submission" date="2022-09" db="EMBL/GenBank/DDBJ databases">
        <authorList>
            <person name="Li D."/>
            <person name="Cheng J."/>
            <person name="Li Y."/>
        </authorList>
    </citation>
    <scope>NUCLEOTIDE SEQUENCE</scope>
    <source>
        <strain evidence="2">DL</strain>
    </source>
</reference>
<proteinExistence type="predicted"/>
<evidence type="ECO:0000313" key="3">
    <source>
        <dbReference type="Proteomes" id="UP001063368"/>
    </source>
</evidence>
<dbReference type="Pfam" id="PF26563">
    <property type="entry name" value="Rv3660c_N"/>
    <property type="match status" value="1"/>
</dbReference>
<dbReference type="RefSeq" id="WP_091601965.1">
    <property type="nucleotide sequence ID" value="NZ_BAAAKG010000001.1"/>
</dbReference>
<gene>
    <name evidence="2" type="ORF">N9A08_13725</name>
</gene>
<keyword evidence="3" id="KW-1185">Reference proteome</keyword>
<dbReference type="EMBL" id="CP106856">
    <property type="protein sequence ID" value="UYB35666.1"/>
    <property type="molecule type" value="Genomic_DNA"/>
</dbReference>
<sequence>MTETLSWTPPARRVQLERASSGQTGGVDAVLVNPRNQALQDEVARIAVAAGIALGTAETVAGALALSPGILLLDTHALERGGRALGGFGGTETICVGFDADEPWQQSARHGVDGVAVLPQAGGWLAEHLARRNSPTGRILGVAGAFGGIGGSTLACLLAREAAESGLQVLLAETGSSSGGIEYRVGAAEAGGLRWQDLAGVEGTVNPVQLAAALPETGHFAVLGNATGEPIPEGLEHEVQPAVLHAARAAFELTILDLGASPPRHSRALEQCDALLAVVGGGTARLLAAKSWWSGMGSGAPPAFAVVRGPLPEGMDEARTAALLGMDLAGYLPWVRGLASASDGGRLLDARRKRLRRAVRGILAAAGPSAGWIQP</sequence>
<dbReference type="SUPFAM" id="SSF52540">
    <property type="entry name" value="P-loop containing nucleoside triphosphate hydrolases"/>
    <property type="match status" value="1"/>
</dbReference>
<dbReference type="Proteomes" id="UP001063368">
    <property type="component" value="Chromosome"/>
</dbReference>
<dbReference type="InterPro" id="IPR059050">
    <property type="entry name" value="Rv3660c_N"/>
</dbReference>
<organism evidence="2 3">
    <name type="scientific">Arthrobacter koreensis</name>
    <dbReference type="NCBI Taxonomy" id="199136"/>
    <lineage>
        <taxon>Bacteria</taxon>
        <taxon>Bacillati</taxon>
        <taxon>Actinomycetota</taxon>
        <taxon>Actinomycetes</taxon>
        <taxon>Micrococcales</taxon>
        <taxon>Micrococcaceae</taxon>
        <taxon>Arthrobacter</taxon>
    </lineage>
</organism>
<evidence type="ECO:0000313" key="2">
    <source>
        <dbReference type="EMBL" id="UYB35666.1"/>
    </source>
</evidence>
<dbReference type="GeneID" id="95606341"/>
<evidence type="ECO:0000259" key="1">
    <source>
        <dbReference type="Pfam" id="PF26563"/>
    </source>
</evidence>
<dbReference type="NCBIfam" id="TIGR03815">
    <property type="entry name" value="CpaE_hom_Actino"/>
    <property type="match status" value="1"/>
</dbReference>
<feature type="domain" description="Rv3660c-like CheY-like N-terminal" evidence="1">
    <location>
        <begin position="36"/>
        <end position="134"/>
    </location>
</feature>
<protein>
    <recommendedName>
        <fullName evidence="1">Rv3660c-like CheY-like N-terminal domain-containing protein</fullName>
    </recommendedName>
</protein>